<dbReference type="PANTHER" id="PTHR11986">
    <property type="entry name" value="AMINOTRANSFERASE CLASS III"/>
    <property type="match status" value="1"/>
</dbReference>
<organism evidence="7 8">
    <name type="scientific">Corynebacterium atypicum</name>
    <dbReference type="NCBI Taxonomy" id="191610"/>
    <lineage>
        <taxon>Bacteria</taxon>
        <taxon>Bacillati</taxon>
        <taxon>Actinomycetota</taxon>
        <taxon>Actinomycetes</taxon>
        <taxon>Mycobacteriales</taxon>
        <taxon>Corynebacteriaceae</taxon>
        <taxon>Corynebacterium</taxon>
    </lineage>
</organism>
<dbReference type="InterPro" id="IPR015421">
    <property type="entry name" value="PyrdxlP-dep_Trfase_major"/>
</dbReference>
<accession>A0ABM5QN25</accession>
<evidence type="ECO:0000256" key="6">
    <source>
        <dbReference type="RuleBase" id="RU003560"/>
    </source>
</evidence>
<evidence type="ECO:0000313" key="7">
    <source>
        <dbReference type="EMBL" id="AIG64198.1"/>
    </source>
</evidence>
<proteinExistence type="inferred from homology"/>
<dbReference type="Gene3D" id="3.40.640.10">
    <property type="entry name" value="Type I PLP-dependent aspartate aminotransferase-like (Major domain)"/>
    <property type="match status" value="1"/>
</dbReference>
<reference evidence="7 8" key="1">
    <citation type="submission" date="2014-07" db="EMBL/GenBank/DDBJ databases">
        <title>Complete genome sequence of Corynebacterium atypicum DSM 44849: identifiction of the mycolic acid biosynthesis genes.</title>
        <authorList>
            <person name="Tippelt A."/>
            <person name="Mollmann S."/>
            <person name="Albersmeier A."/>
            <person name="Jaenicke S."/>
            <person name="Ruckert C."/>
            <person name="Tauch A."/>
        </authorList>
    </citation>
    <scope>NUCLEOTIDE SEQUENCE [LARGE SCALE GENOMIC DNA]</scope>
    <source>
        <strain evidence="7 8">R2070</strain>
    </source>
</reference>
<dbReference type="GO" id="GO:0003992">
    <property type="term" value="F:N2-acetyl-L-ornithine:2-oxoglutarate 5-aminotransferase activity"/>
    <property type="evidence" value="ECO:0007669"/>
    <property type="project" value="UniProtKB-EC"/>
</dbReference>
<dbReference type="CDD" id="cd00610">
    <property type="entry name" value="OAT_like"/>
    <property type="match status" value="1"/>
</dbReference>
<keyword evidence="2" id="KW-0028">Amino-acid biosynthesis</keyword>
<keyword evidence="8" id="KW-1185">Reference proteome</keyword>
<dbReference type="PROSITE" id="PS00600">
    <property type="entry name" value="AA_TRANSFER_CLASS_3"/>
    <property type="match status" value="1"/>
</dbReference>
<evidence type="ECO:0000256" key="2">
    <source>
        <dbReference type="ARBA" id="ARBA00022571"/>
    </source>
</evidence>
<keyword evidence="2" id="KW-0055">Arginine biosynthesis</keyword>
<keyword evidence="4 7" id="KW-0808">Transferase</keyword>
<keyword evidence="3 7" id="KW-0032">Aminotransferase</keyword>
<dbReference type="Gene3D" id="3.90.1150.10">
    <property type="entry name" value="Aspartate Aminotransferase, domain 1"/>
    <property type="match status" value="1"/>
</dbReference>
<dbReference type="InterPro" id="IPR015422">
    <property type="entry name" value="PyrdxlP-dep_Trfase_small"/>
</dbReference>
<dbReference type="SUPFAM" id="SSF53383">
    <property type="entry name" value="PLP-dependent transferases"/>
    <property type="match status" value="1"/>
</dbReference>
<evidence type="ECO:0000256" key="1">
    <source>
        <dbReference type="ARBA" id="ARBA00001933"/>
    </source>
</evidence>
<sequence>MVDSGIRGQWSRFLMSTYQTPAVEAEYGRSATLFDPRGRDFVDFLGGIAVASLGYGHPGVAAAVAEQAVRLTHASNLVATRPVVEVGAALVGKFRQACGGCGDARVFFCNSGTEANEAALKLARLTRRTRVLAAQHGFHGRTMGALSITGQPAKRDMFAPLPDGAEFFPYGDAGYLRALIEMDPQNTAAVIVEPIQGETGVVPAPGGFLAEVRRLCDEFGLLMILDEVQTGVGRTGDFFAFEHDGVVPDVVTLAKGLGAGLPIGAVLAHGRAAGLFHPGDHGTTFGGNPVSCAAAGVVLETIDAAFLAEVRARGEKLAAGLATLPGVVEVRGRGLMRAAVLDRGVAKHAVSAGVEHGVILNACGVDVLRFVPPLVITHSEVELGLERTRVALEAAYRGENERRCKRAR</sequence>
<evidence type="ECO:0000313" key="8">
    <source>
        <dbReference type="Proteomes" id="UP000028504"/>
    </source>
</evidence>
<dbReference type="PIRSF" id="PIRSF000521">
    <property type="entry name" value="Transaminase_4ab_Lys_Orn"/>
    <property type="match status" value="1"/>
</dbReference>
<dbReference type="Pfam" id="PF00202">
    <property type="entry name" value="Aminotran_3"/>
    <property type="match status" value="1"/>
</dbReference>
<dbReference type="EMBL" id="CP008944">
    <property type="protein sequence ID" value="AIG64198.1"/>
    <property type="molecule type" value="Genomic_DNA"/>
</dbReference>
<keyword evidence="5 6" id="KW-0663">Pyridoxal phosphate</keyword>
<dbReference type="InterPro" id="IPR050103">
    <property type="entry name" value="Class-III_PLP-dep_AT"/>
</dbReference>
<dbReference type="InterPro" id="IPR005814">
    <property type="entry name" value="Aminotrans_3"/>
</dbReference>
<dbReference type="EC" id="2.6.1.11" evidence="7"/>
<dbReference type="NCBIfam" id="NF002874">
    <property type="entry name" value="PRK03244.1"/>
    <property type="match status" value="1"/>
</dbReference>
<evidence type="ECO:0000256" key="4">
    <source>
        <dbReference type="ARBA" id="ARBA00022679"/>
    </source>
</evidence>
<comment type="cofactor">
    <cofactor evidence="1">
        <name>pyridoxal 5'-phosphate</name>
        <dbReference type="ChEBI" id="CHEBI:597326"/>
    </cofactor>
</comment>
<comment type="similarity">
    <text evidence="6">Belongs to the class-III pyridoxal-phosphate-dependent aminotransferase family.</text>
</comment>
<dbReference type="Proteomes" id="UP000028504">
    <property type="component" value="Chromosome"/>
</dbReference>
<name>A0ABM5QN25_9CORY</name>
<dbReference type="PANTHER" id="PTHR11986:SF79">
    <property type="entry name" value="ACETYLORNITHINE AMINOTRANSFERASE, MITOCHONDRIAL"/>
    <property type="match status" value="1"/>
</dbReference>
<gene>
    <name evidence="7" type="primary">argD</name>
    <name evidence="7" type="ORF">CATYP_05735</name>
</gene>
<protein>
    <submittedName>
        <fullName evidence="7">Acetylornithine aminotransferase</fullName>
        <ecNumber evidence="7">2.6.1.11</ecNumber>
    </submittedName>
</protein>
<dbReference type="RefSeq" id="WP_038605613.1">
    <property type="nucleotide sequence ID" value="NZ_CP008944.1"/>
</dbReference>
<evidence type="ECO:0000256" key="5">
    <source>
        <dbReference type="ARBA" id="ARBA00022898"/>
    </source>
</evidence>
<evidence type="ECO:0000256" key="3">
    <source>
        <dbReference type="ARBA" id="ARBA00022576"/>
    </source>
</evidence>
<dbReference type="InterPro" id="IPR015424">
    <property type="entry name" value="PyrdxlP-dep_Trfase"/>
</dbReference>
<dbReference type="InterPro" id="IPR049704">
    <property type="entry name" value="Aminotrans_3_PPA_site"/>
</dbReference>